<proteinExistence type="predicted"/>
<keyword evidence="2" id="KW-0812">Transmembrane</keyword>
<evidence type="ECO:0000256" key="1">
    <source>
        <dbReference type="SAM" id="MobiDB-lite"/>
    </source>
</evidence>
<dbReference type="Pfam" id="PF11832">
    <property type="entry name" value="DUF3352"/>
    <property type="match status" value="1"/>
</dbReference>
<evidence type="ECO:0000313" key="4">
    <source>
        <dbReference type="Proteomes" id="UP000308705"/>
    </source>
</evidence>
<protein>
    <submittedName>
        <fullName evidence="3">DUF3352 domain-containing protein</fullName>
    </submittedName>
</protein>
<dbReference type="RefSeq" id="WP_137246127.1">
    <property type="nucleotide sequence ID" value="NZ_SZQA01000004.1"/>
</dbReference>
<reference evidence="3 4" key="1">
    <citation type="submission" date="2019-04" db="EMBL/GenBank/DDBJ databases">
        <title>Herbidospora sp. NEAU-GS14.nov., a novel actinomycete isolated from soil.</title>
        <authorList>
            <person name="Han L."/>
        </authorList>
    </citation>
    <scope>NUCLEOTIDE SEQUENCE [LARGE SCALE GENOMIC DNA]</scope>
    <source>
        <strain evidence="3 4">NEAU-GS14</strain>
    </source>
</reference>
<sequence length="559" mass="57868">MPAENPPGFPYDISGGDPDRTINYRTPPPQQQQPQPHAEPTRIDFGGTQQMYAPQQPPQQGQWRQPEELGYGLPPVVHEPVQKRGPKGAIIAVIVAVLVGLVGGGGVWAFSALSGGGAQPAEALPAGALAYARIDLDPAANQKLALFNIARKFTVTQDAFSGDDPREAFFKAISSDNESFKDINYAADIEPWLGDRIGFAVMPGKDANQPGFALAIQVKDADAARAGIAKLDAGSDTKTGVAIRGDYAIVSTTQEEADKYATGPTLAESANFSADMEALGEPGVLSFWGDLGQLAALGGAQVADPALTDQLKNGRFAGALRFDGSYAELAAITRGVKSPVTVQTSPVKLGELPDTTAGALAVSGLGEGVKSGWDQIVKSVEGTGGGAQFSQFITQAQQQFGLTLPDDLATLLGDSITVAIDSQGLDGNMPNAGAVLATDPAKAGEVLTKVEQALAVAGAPLQLAKAPGEGKLVVATNQDYANKLAAGGTLADSETFQTAVPNADTAGFGLFVDLDKIENLYLQGMSDEDKANLQVLRAVGMSGGTSGSDANFSLRVLFN</sequence>
<keyword evidence="2" id="KW-1133">Transmembrane helix</keyword>
<name>A0A4U3MKU8_9ACTN</name>
<comment type="caution">
    <text evidence="3">The sequence shown here is derived from an EMBL/GenBank/DDBJ whole genome shotgun (WGS) entry which is preliminary data.</text>
</comment>
<evidence type="ECO:0000313" key="3">
    <source>
        <dbReference type="EMBL" id="TKK90081.1"/>
    </source>
</evidence>
<organism evidence="3 4">
    <name type="scientific">Herbidospora galbida</name>
    <dbReference type="NCBI Taxonomy" id="2575442"/>
    <lineage>
        <taxon>Bacteria</taxon>
        <taxon>Bacillati</taxon>
        <taxon>Actinomycetota</taxon>
        <taxon>Actinomycetes</taxon>
        <taxon>Streptosporangiales</taxon>
        <taxon>Streptosporangiaceae</taxon>
        <taxon>Herbidospora</taxon>
    </lineage>
</organism>
<dbReference type="OrthoDB" id="5241887at2"/>
<accession>A0A4U3MKU8</accession>
<feature type="transmembrane region" description="Helical" evidence="2">
    <location>
        <begin position="89"/>
        <end position="110"/>
    </location>
</feature>
<dbReference type="InterPro" id="IPR021787">
    <property type="entry name" value="DUF3352"/>
</dbReference>
<dbReference type="AlphaFoldDB" id="A0A4U3MKU8"/>
<keyword evidence="4" id="KW-1185">Reference proteome</keyword>
<evidence type="ECO:0000256" key="2">
    <source>
        <dbReference type="SAM" id="Phobius"/>
    </source>
</evidence>
<feature type="compositionally biased region" description="Low complexity" evidence="1">
    <location>
        <begin position="49"/>
        <end position="64"/>
    </location>
</feature>
<feature type="region of interest" description="Disordered" evidence="1">
    <location>
        <begin position="1"/>
        <end position="65"/>
    </location>
</feature>
<keyword evidence="2" id="KW-0472">Membrane</keyword>
<dbReference type="Proteomes" id="UP000308705">
    <property type="component" value="Unassembled WGS sequence"/>
</dbReference>
<gene>
    <name evidence="3" type="ORF">FDA94_06565</name>
</gene>
<dbReference type="EMBL" id="SZQA01000004">
    <property type="protein sequence ID" value="TKK90081.1"/>
    <property type="molecule type" value="Genomic_DNA"/>
</dbReference>